<feature type="transmembrane region" description="Helical" evidence="8">
    <location>
        <begin position="962"/>
        <end position="980"/>
    </location>
</feature>
<feature type="region of interest" description="Disordered" evidence="7">
    <location>
        <begin position="318"/>
        <end position="350"/>
    </location>
</feature>
<comment type="subcellular location">
    <subcellularLocation>
        <location evidence="1">Membrane</location>
        <topology evidence="1">Multi-pass membrane protein</topology>
    </subcellularLocation>
</comment>
<evidence type="ECO:0000256" key="4">
    <source>
        <dbReference type="ARBA" id="ARBA00022692"/>
    </source>
</evidence>
<comment type="caution">
    <text evidence="10">The sequence shown here is derived from an EMBL/GenBank/DDBJ whole genome shotgun (WGS) entry which is preliminary data.</text>
</comment>
<dbReference type="eggNOG" id="KOG2399">
    <property type="taxonomic scope" value="Eukaryota"/>
</dbReference>
<feature type="region of interest" description="Disordered" evidence="7">
    <location>
        <begin position="411"/>
        <end position="456"/>
    </location>
</feature>
<feature type="region of interest" description="Disordered" evidence="7">
    <location>
        <begin position="666"/>
        <end position="706"/>
    </location>
</feature>
<feature type="transmembrane region" description="Helical" evidence="8">
    <location>
        <begin position="262"/>
        <end position="280"/>
    </location>
</feature>
<feature type="transmembrane region" description="Helical" evidence="8">
    <location>
        <begin position="870"/>
        <end position="890"/>
    </location>
</feature>
<feature type="domain" description="Sodium/calcium exchanger membrane region" evidence="9">
    <location>
        <begin position="135"/>
        <end position="273"/>
    </location>
</feature>
<feature type="transmembrane region" description="Helical" evidence="8">
    <location>
        <begin position="773"/>
        <end position="794"/>
    </location>
</feature>
<feature type="transmembrane region" description="Helical" evidence="8">
    <location>
        <begin position="645"/>
        <end position="664"/>
    </location>
</feature>
<evidence type="ECO:0000259" key="9">
    <source>
        <dbReference type="Pfam" id="PF01699"/>
    </source>
</evidence>
<reference evidence="10" key="2">
    <citation type="journal article" date="2014" name="PLoS Genet.">
        <title>Signature gene expression reveals novel clues to the molecular mechanisms of dimorphic transition in Penicillium marneffei.</title>
        <authorList>
            <person name="Yang E."/>
            <person name="Wang G."/>
            <person name="Cai J."/>
            <person name="Woo P.C."/>
            <person name="Lau S.K."/>
            <person name="Yuen K.-Y."/>
            <person name="Chow W.-N."/>
            <person name="Lin X."/>
        </authorList>
    </citation>
    <scope>NUCLEOTIDE SEQUENCE</scope>
    <source>
        <strain evidence="10">PM1</strain>
    </source>
</reference>
<dbReference type="InterPro" id="IPR004837">
    <property type="entry name" value="NaCa_Exmemb"/>
</dbReference>
<gene>
    <name evidence="10" type="ORF">GQ26_0290280</name>
</gene>
<feature type="transmembrane region" description="Helical" evidence="8">
    <location>
        <begin position="992"/>
        <end position="1012"/>
    </location>
</feature>
<dbReference type="GO" id="GO:0008324">
    <property type="term" value="F:monoatomic cation transmembrane transporter activity"/>
    <property type="evidence" value="ECO:0007669"/>
    <property type="project" value="TreeGrafter"/>
</dbReference>
<feature type="transmembrane region" description="Helical" evidence="8">
    <location>
        <begin position="198"/>
        <end position="219"/>
    </location>
</feature>
<feature type="transmembrane region" description="Helical" evidence="8">
    <location>
        <begin position="837"/>
        <end position="858"/>
    </location>
</feature>
<accession>A0A093UWG1</accession>
<keyword evidence="4 8" id="KW-0812">Transmembrane</keyword>
<proteinExistence type="inferred from homology"/>
<feature type="compositionally biased region" description="Basic and acidic residues" evidence="7">
    <location>
        <begin position="671"/>
        <end position="680"/>
    </location>
</feature>
<comment type="similarity">
    <text evidence="2">Belongs to the Ca(2+):cation antiporter (CaCA) (TC 2.A.19) family.</text>
</comment>
<evidence type="ECO:0000256" key="2">
    <source>
        <dbReference type="ARBA" id="ARBA00008170"/>
    </source>
</evidence>
<reference key="1">
    <citation type="journal article" date="2014" name="PLoS Genet.">
        <title>Signature Gene Expression Reveals Novel Clues to the Molecular Mechanisms of Dimorphic Transition in Penicillium marneffei.</title>
        <authorList>
            <person name="Yang E."/>
            <person name="Wang G."/>
            <person name="Cai J."/>
            <person name="Woo P.C."/>
            <person name="Lau S.K."/>
            <person name="Yuen K.-Y."/>
            <person name="Chow W.-N."/>
            <person name="Lin X."/>
        </authorList>
    </citation>
    <scope>NUCLEOTIDE SEQUENCE [LARGE SCALE GENOMIC DNA]</scope>
    <source>
        <strain>PM1</strain>
    </source>
</reference>
<feature type="transmembrane region" description="Helical" evidence="8">
    <location>
        <begin position="27"/>
        <end position="47"/>
    </location>
</feature>
<evidence type="ECO:0000256" key="5">
    <source>
        <dbReference type="ARBA" id="ARBA00022989"/>
    </source>
</evidence>
<evidence type="ECO:0000256" key="7">
    <source>
        <dbReference type="SAM" id="MobiDB-lite"/>
    </source>
</evidence>
<dbReference type="EMBL" id="JPOX01000029">
    <property type="protein sequence ID" value="KFX44280.1"/>
    <property type="molecule type" value="Genomic_DNA"/>
</dbReference>
<sequence length="1013" mass="111404">MFTQHKLPSSTSTKLCTRHKLYHPRPFFLSIAVFSLLALGSWIAHGYEKSSSSLGDNGFQKRVVYPGLRVEGINSSRLLEPFEQEIECRLVRHADDQCSFVKSNCPDENGIFPYLQLYYCSLRHVQPIAFIIIIAWLSLLFSTIGIAASDFLCINLSTIASILGMSESLTGVTFLAFGNGSPDVFSTFAAMGSNSDSLAIGELLGAACFITAVVAGSMAIARPFRVARRSFVRDVGFFILAAILAVVVLADGELHAWECASMIGLYIFYVILVVSWHWYLTRQRRRYDREFAARAQFHIPQSQELDLEDESSDEDAISRESSALVQSQRSPDFEALERPEWREDDEEDDETRNRYLAEIRENMHVTRPPSFARRTTVSSIRPSLVGALEFQSALSSLKKAKNIHHNTIDLGHYVDSDSASPSPRIRPRSSHGKPSLHRQEEAPNRRRSASVNDTPVLRVDTSLDNVRRHGETLIPVIGQLSHNASLQHGSGRLQHQPPTTSPTLSVPRSPTTLTADHLTVPHGTFNSPNYQASPRSHQLPSPGGVSPFGHIHSPSANFEQSDESDNETIRFPAFVDSPASMSPRPPSLILPAASLSPTAEYQGAFAREEGVSKWWYYPSLIPGTLFFTLFPTLCNWSSKSFWEKILGVVAAPSVFFLTVTIPVIDPNPADTTDKEADTRRSPSSNLPSIADGDPYQPTPIIRLPDESPILQPQDHQLLRNALHHSIQHISPVMQARDSNTLPNRPRLDSEMAAGPPGLNDDPSSATARTWHHALTTIHVFTSPLFAIIAIWSFLDDGHNLQNLIVPIPVSLGISLICAILLNIFLKKHDDPTQAPNQLRPFLSFIGFTVGICWVAIIADEVVSLLKTIGVILNISESLLGLTVFAVGNSLSDLVADITVARLGYPVMALSACFGGPMLNILLGIGMGGLYMILHSSAETTTTSTIDGLSLHTPYKITISRNLMISSVTLLTTLVGLLIIVPLNHWRMDRKIGCGLIVLWSLSTLGNVIVEIVA</sequence>
<feature type="domain" description="Sodium/calcium exchanger membrane region" evidence="9">
    <location>
        <begin position="843"/>
        <end position="1004"/>
    </location>
</feature>
<feature type="compositionally biased region" description="Basic residues" evidence="7">
    <location>
        <begin position="425"/>
        <end position="436"/>
    </location>
</feature>
<feature type="transmembrane region" description="Helical" evidence="8">
    <location>
        <begin position="800"/>
        <end position="825"/>
    </location>
</feature>
<dbReference type="GO" id="GO:0016020">
    <property type="term" value="C:membrane"/>
    <property type="evidence" value="ECO:0007669"/>
    <property type="project" value="UniProtKB-SubCell"/>
</dbReference>
<feature type="compositionally biased region" description="Polar residues" evidence="7">
    <location>
        <begin position="496"/>
        <end position="508"/>
    </location>
</feature>
<evidence type="ECO:0000313" key="10">
    <source>
        <dbReference type="EMBL" id="KFX44280.1"/>
    </source>
</evidence>
<keyword evidence="3" id="KW-0813">Transport</keyword>
<dbReference type="AlphaFoldDB" id="A0A093UWG1"/>
<name>A0A093UWG1_TALMA</name>
<dbReference type="PANTHER" id="PTHR12266">
    <property type="entry name" value="NA+/CA2+ K+ INDEPENDENT EXCHANGER"/>
    <property type="match status" value="1"/>
</dbReference>
<feature type="transmembrane region" description="Helical" evidence="8">
    <location>
        <begin position="128"/>
        <end position="147"/>
    </location>
</feature>
<dbReference type="Gene3D" id="1.20.1420.30">
    <property type="entry name" value="NCX, central ion-binding region"/>
    <property type="match status" value="2"/>
</dbReference>
<evidence type="ECO:0000256" key="1">
    <source>
        <dbReference type="ARBA" id="ARBA00004141"/>
    </source>
</evidence>
<feature type="region of interest" description="Disordered" evidence="7">
    <location>
        <begin position="487"/>
        <end position="508"/>
    </location>
</feature>
<keyword evidence="6 8" id="KW-0472">Membrane</keyword>
<dbReference type="GO" id="GO:0006874">
    <property type="term" value="P:intracellular calcium ion homeostasis"/>
    <property type="evidence" value="ECO:0007669"/>
    <property type="project" value="TreeGrafter"/>
</dbReference>
<organism evidence="10">
    <name type="scientific">Talaromyces marneffei PM1</name>
    <dbReference type="NCBI Taxonomy" id="1077442"/>
    <lineage>
        <taxon>Eukaryota</taxon>
        <taxon>Fungi</taxon>
        <taxon>Dikarya</taxon>
        <taxon>Ascomycota</taxon>
        <taxon>Pezizomycotina</taxon>
        <taxon>Eurotiomycetes</taxon>
        <taxon>Eurotiomycetidae</taxon>
        <taxon>Eurotiales</taxon>
        <taxon>Trichocomaceae</taxon>
        <taxon>Talaromyces</taxon>
        <taxon>Talaromyces sect. Talaromyces</taxon>
    </lineage>
</organism>
<dbReference type="InterPro" id="IPR051359">
    <property type="entry name" value="CaCA_antiporter"/>
</dbReference>
<evidence type="ECO:0000256" key="6">
    <source>
        <dbReference type="ARBA" id="ARBA00023136"/>
    </source>
</evidence>
<dbReference type="InterPro" id="IPR044880">
    <property type="entry name" value="NCX_ion-bd_dom_sf"/>
</dbReference>
<feature type="transmembrane region" description="Helical" evidence="8">
    <location>
        <begin position="159"/>
        <end position="178"/>
    </location>
</feature>
<feature type="transmembrane region" description="Helical" evidence="8">
    <location>
        <begin position="231"/>
        <end position="250"/>
    </location>
</feature>
<keyword evidence="5 8" id="KW-1133">Transmembrane helix</keyword>
<evidence type="ECO:0000256" key="3">
    <source>
        <dbReference type="ARBA" id="ARBA00022448"/>
    </source>
</evidence>
<feature type="transmembrane region" description="Helical" evidence="8">
    <location>
        <begin position="902"/>
        <end position="933"/>
    </location>
</feature>
<feature type="region of interest" description="Disordered" evidence="7">
    <location>
        <begin position="736"/>
        <end position="764"/>
    </location>
</feature>
<dbReference type="Pfam" id="PF01699">
    <property type="entry name" value="Na_Ca_ex"/>
    <property type="match status" value="2"/>
</dbReference>
<protein>
    <submittedName>
        <fullName evidence="10">Putative cation exchanger C3A12.06c</fullName>
    </submittedName>
</protein>
<evidence type="ECO:0000256" key="8">
    <source>
        <dbReference type="SAM" id="Phobius"/>
    </source>
</evidence>
<dbReference type="HOGENOM" id="CLU_004979_2_0_1"/>
<feature type="transmembrane region" description="Helical" evidence="8">
    <location>
        <begin position="614"/>
        <end position="633"/>
    </location>
</feature>
<feature type="compositionally biased region" description="Basic and acidic residues" evidence="7">
    <location>
        <begin position="331"/>
        <end position="341"/>
    </location>
</feature>
<dbReference type="PANTHER" id="PTHR12266:SF0">
    <property type="entry name" value="MITOCHONDRIAL SODIUM_CALCIUM EXCHANGER PROTEIN"/>
    <property type="match status" value="1"/>
</dbReference>